<proteinExistence type="predicted"/>
<keyword evidence="1" id="KW-0472">Membrane</keyword>
<dbReference type="EMBL" id="JALGBH010000001">
    <property type="protein sequence ID" value="MCJ0741540.1"/>
    <property type="molecule type" value="Genomic_DNA"/>
</dbReference>
<name>A0ABS9ZSH0_9SPHI</name>
<sequence>MEHDFLKKYIQQNRDAFDDQELPSQAFSQIMGKVKKETVQSKRAFLRPWLAIACSLFIVIGAFLFMNKQEKPEQALTIAGIKPTASLVDENHDNLKGAEENGYVAKTVKTLAKHSIANHKTYDKTEIQQIYHELNDSTSVATRLSALLKANTLHTISKELKVALCRTFNHDENDNVRLAALNILSKIKDDSYINENLKQSLTLQTDPFIQIELVKIMGDSKEKETDQKLMEMASNPATIEVVKEQVYYALLTKQ</sequence>
<evidence type="ECO:0000313" key="2">
    <source>
        <dbReference type="EMBL" id="MCJ0741540.1"/>
    </source>
</evidence>
<organism evidence="2 3">
    <name type="scientific">Pedobacter montanisoli</name>
    <dbReference type="NCBI Taxonomy" id="2923277"/>
    <lineage>
        <taxon>Bacteria</taxon>
        <taxon>Pseudomonadati</taxon>
        <taxon>Bacteroidota</taxon>
        <taxon>Sphingobacteriia</taxon>
        <taxon>Sphingobacteriales</taxon>
        <taxon>Sphingobacteriaceae</taxon>
        <taxon>Pedobacter</taxon>
    </lineage>
</organism>
<dbReference type="RefSeq" id="WP_243358636.1">
    <property type="nucleotide sequence ID" value="NZ_JALGBH010000001.1"/>
</dbReference>
<keyword evidence="1" id="KW-1133">Transmembrane helix</keyword>
<evidence type="ECO:0000313" key="3">
    <source>
        <dbReference type="Proteomes" id="UP001165460"/>
    </source>
</evidence>
<dbReference type="InterPro" id="IPR016024">
    <property type="entry name" value="ARM-type_fold"/>
</dbReference>
<comment type="caution">
    <text evidence="2">The sequence shown here is derived from an EMBL/GenBank/DDBJ whole genome shotgun (WGS) entry which is preliminary data.</text>
</comment>
<evidence type="ECO:0000256" key="1">
    <source>
        <dbReference type="SAM" id="Phobius"/>
    </source>
</evidence>
<protein>
    <submittedName>
        <fullName evidence="2">HEAT repeat domain-containing protein</fullName>
    </submittedName>
</protein>
<feature type="transmembrane region" description="Helical" evidence="1">
    <location>
        <begin position="45"/>
        <end position="66"/>
    </location>
</feature>
<accession>A0ABS9ZSH0</accession>
<dbReference type="SUPFAM" id="SSF48371">
    <property type="entry name" value="ARM repeat"/>
    <property type="match status" value="1"/>
</dbReference>
<keyword evidence="1" id="KW-0812">Transmembrane</keyword>
<gene>
    <name evidence="2" type="ORF">MMF97_02375</name>
</gene>
<dbReference type="Proteomes" id="UP001165460">
    <property type="component" value="Unassembled WGS sequence"/>
</dbReference>
<keyword evidence="3" id="KW-1185">Reference proteome</keyword>
<reference evidence="2" key="1">
    <citation type="submission" date="2022-03" db="EMBL/GenBank/DDBJ databases">
        <authorList>
            <person name="Woo C.Y."/>
        </authorList>
    </citation>
    <scope>NUCLEOTIDE SEQUENCE</scope>
    <source>
        <strain evidence="2">CYS-01</strain>
    </source>
</reference>